<sequence>MELHRNDRVEGMRYPQENPPTSGIVRHDSHFCLLVFVLGADSLIAPPTMFVSDPGPPHEIEMLNVESFKHDSNWLQMLTQLIEDYQNVEGKDEYKVLLEWINEREDLRQSPSRQARMSILGTAEGCLTMTQPVPLQASPQGRSTTLPVKQGG</sequence>
<dbReference type="EMBL" id="JARBHB010000004">
    <property type="protein sequence ID" value="KAJ8887726.1"/>
    <property type="molecule type" value="Genomic_DNA"/>
</dbReference>
<evidence type="ECO:0000313" key="3">
    <source>
        <dbReference type="Proteomes" id="UP001159363"/>
    </source>
</evidence>
<feature type="compositionally biased region" description="Basic and acidic residues" evidence="1">
    <location>
        <begin position="1"/>
        <end position="11"/>
    </location>
</feature>
<organism evidence="2 3">
    <name type="scientific">Dryococelus australis</name>
    <dbReference type="NCBI Taxonomy" id="614101"/>
    <lineage>
        <taxon>Eukaryota</taxon>
        <taxon>Metazoa</taxon>
        <taxon>Ecdysozoa</taxon>
        <taxon>Arthropoda</taxon>
        <taxon>Hexapoda</taxon>
        <taxon>Insecta</taxon>
        <taxon>Pterygota</taxon>
        <taxon>Neoptera</taxon>
        <taxon>Polyneoptera</taxon>
        <taxon>Phasmatodea</taxon>
        <taxon>Verophasmatodea</taxon>
        <taxon>Anareolatae</taxon>
        <taxon>Phasmatidae</taxon>
        <taxon>Eurycanthinae</taxon>
        <taxon>Dryococelus</taxon>
    </lineage>
</organism>
<name>A0ABQ9HTR7_9NEOP</name>
<accession>A0ABQ9HTR7</accession>
<protein>
    <submittedName>
        <fullName evidence="2">Uncharacterized protein</fullName>
    </submittedName>
</protein>
<gene>
    <name evidence="2" type="ORF">PR048_013944</name>
</gene>
<proteinExistence type="predicted"/>
<reference evidence="2 3" key="1">
    <citation type="submission" date="2023-02" db="EMBL/GenBank/DDBJ databases">
        <title>LHISI_Scaffold_Assembly.</title>
        <authorList>
            <person name="Stuart O.P."/>
            <person name="Cleave R."/>
            <person name="Magrath M.J.L."/>
            <person name="Mikheyev A.S."/>
        </authorList>
    </citation>
    <scope>NUCLEOTIDE SEQUENCE [LARGE SCALE GENOMIC DNA]</scope>
    <source>
        <strain evidence="2">Daus_M_001</strain>
        <tissue evidence="2">Leg muscle</tissue>
    </source>
</reference>
<evidence type="ECO:0000256" key="1">
    <source>
        <dbReference type="SAM" id="MobiDB-lite"/>
    </source>
</evidence>
<dbReference type="Proteomes" id="UP001159363">
    <property type="component" value="Chromosome X"/>
</dbReference>
<feature type="region of interest" description="Disordered" evidence="1">
    <location>
        <begin position="133"/>
        <end position="152"/>
    </location>
</feature>
<keyword evidence="3" id="KW-1185">Reference proteome</keyword>
<comment type="caution">
    <text evidence="2">The sequence shown here is derived from an EMBL/GenBank/DDBJ whole genome shotgun (WGS) entry which is preliminary data.</text>
</comment>
<feature type="region of interest" description="Disordered" evidence="1">
    <location>
        <begin position="1"/>
        <end position="21"/>
    </location>
</feature>
<evidence type="ECO:0000313" key="2">
    <source>
        <dbReference type="EMBL" id="KAJ8887726.1"/>
    </source>
</evidence>